<protein>
    <submittedName>
        <fullName evidence="2">Uncharacterized protein</fullName>
    </submittedName>
</protein>
<keyword evidence="3" id="KW-1185">Reference proteome</keyword>
<organism evidence="2 3">
    <name type="scientific">Hermanssonia centrifuga</name>
    <dbReference type="NCBI Taxonomy" id="98765"/>
    <lineage>
        <taxon>Eukaryota</taxon>
        <taxon>Fungi</taxon>
        <taxon>Dikarya</taxon>
        <taxon>Basidiomycota</taxon>
        <taxon>Agaricomycotina</taxon>
        <taxon>Agaricomycetes</taxon>
        <taxon>Polyporales</taxon>
        <taxon>Meruliaceae</taxon>
        <taxon>Hermanssonia</taxon>
    </lineage>
</organism>
<feature type="compositionally biased region" description="Basic residues" evidence="1">
    <location>
        <begin position="43"/>
        <end position="59"/>
    </location>
</feature>
<accession>A0A2R6NFT3</accession>
<dbReference type="EMBL" id="MLYV02001294">
    <property type="protein sequence ID" value="PSR71139.1"/>
    <property type="molecule type" value="Genomic_DNA"/>
</dbReference>
<evidence type="ECO:0000313" key="2">
    <source>
        <dbReference type="EMBL" id="PSR71139.1"/>
    </source>
</evidence>
<evidence type="ECO:0000313" key="3">
    <source>
        <dbReference type="Proteomes" id="UP000186601"/>
    </source>
</evidence>
<sequence>MPPSKSGSSLGPKASSSGGSKRKTPSSAIQDDAKSVGQVPPPKKQRTSGSKKGKEKAKKSVWPEYFEDVSGIHLVGSGSC</sequence>
<dbReference type="AlphaFoldDB" id="A0A2R6NFT3"/>
<dbReference type="Proteomes" id="UP000186601">
    <property type="component" value="Unassembled WGS sequence"/>
</dbReference>
<name>A0A2R6NFT3_9APHY</name>
<feature type="region of interest" description="Disordered" evidence="1">
    <location>
        <begin position="1"/>
        <end position="61"/>
    </location>
</feature>
<comment type="caution">
    <text evidence="2">The sequence shown here is derived from an EMBL/GenBank/DDBJ whole genome shotgun (WGS) entry which is preliminary data.</text>
</comment>
<proteinExistence type="predicted"/>
<reference evidence="2 3" key="1">
    <citation type="submission" date="2018-02" db="EMBL/GenBank/DDBJ databases">
        <title>Genome sequence of the basidiomycete white-rot fungus Phlebia centrifuga.</title>
        <authorList>
            <person name="Granchi Z."/>
            <person name="Peng M."/>
            <person name="de Vries R.P."/>
            <person name="Hilden K."/>
            <person name="Makela M.R."/>
            <person name="Grigoriev I."/>
            <person name="Riley R."/>
        </authorList>
    </citation>
    <scope>NUCLEOTIDE SEQUENCE [LARGE SCALE GENOMIC DNA]</scope>
    <source>
        <strain evidence="2 3">FBCC195</strain>
    </source>
</reference>
<gene>
    <name evidence="2" type="ORF">PHLCEN_2v12985</name>
</gene>
<evidence type="ECO:0000256" key="1">
    <source>
        <dbReference type="SAM" id="MobiDB-lite"/>
    </source>
</evidence>
<feature type="compositionally biased region" description="Low complexity" evidence="1">
    <location>
        <begin position="1"/>
        <end position="19"/>
    </location>
</feature>